<dbReference type="CDD" id="cd00154">
    <property type="entry name" value="Rab"/>
    <property type="match status" value="1"/>
</dbReference>
<dbReference type="PANTHER" id="PTHR47977">
    <property type="entry name" value="RAS-RELATED PROTEIN RAB"/>
    <property type="match status" value="1"/>
</dbReference>
<dbReference type="EMBL" id="KB097026">
    <property type="protein sequence ID" value="ESO00029.1"/>
    <property type="molecule type" value="Genomic_DNA"/>
</dbReference>
<dbReference type="OMA" id="INGMEIM"/>
<dbReference type="HOGENOM" id="CLU_041217_10_6_1"/>
<dbReference type="SMART" id="SM00173">
    <property type="entry name" value="RAS"/>
    <property type="match status" value="1"/>
</dbReference>
<dbReference type="PROSITE" id="PS51421">
    <property type="entry name" value="RAS"/>
    <property type="match status" value="1"/>
</dbReference>
<evidence type="ECO:0000313" key="4">
    <source>
        <dbReference type="EMBL" id="ESO00029.1"/>
    </source>
</evidence>
<reference evidence="4 6" key="2">
    <citation type="journal article" date="2013" name="Nature">
        <title>Insights into bilaterian evolution from three spiralian genomes.</title>
        <authorList>
            <person name="Simakov O."/>
            <person name="Marletaz F."/>
            <person name="Cho S.J."/>
            <person name="Edsinger-Gonzales E."/>
            <person name="Havlak P."/>
            <person name="Hellsten U."/>
            <person name="Kuo D.H."/>
            <person name="Larsson T."/>
            <person name="Lv J."/>
            <person name="Arendt D."/>
            <person name="Savage R."/>
            <person name="Osoegawa K."/>
            <person name="de Jong P."/>
            <person name="Grimwood J."/>
            <person name="Chapman J.A."/>
            <person name="Shapiro H."/>
            <person name="Aerts A."/>
            <person name="Otillar R.P."/>
            <person name="Terry A.Y."/>
            <person name="Boore J.L."/>
            <person name="Grigoriev I.V."/>
            <person name="Lindberg D.R."/>
            <person name="Seaver E.C."/>
            <person name="Weisblat D.A."/>
            <person name="Putnam N.H."/>
            <person name="Rokhsar D.S."/>
        </authorList>
    </citation>
    <scope>NUCLEOTIDE SEQUENCE</scope>
</reference>
<dbReference type="STRING" id="6412.T1G571"/>
<dbReference type="Gene3D" id="3.40.50.300">
    <property type="entry name" value="P-loop containing nucleotide triphosphate hydrolases"/>
    <property type="match status" value="1"/>
</dbReference>
<dbReference type="GO" id="GO:0005525">
    <property type="term" value="F:GTP binding"/>
    <property type="evidence" value="ECO:0000318"/>
    <property type="project" value="GO_Central"/>
</dbReference>
<proteinExistence type="predicted"/>
<dbReference type="eggNOG" id="KOG0078">
    <property type="taxonomic scope" value="Eukaryota"/>
</dbReference>
<dbReference type="PRINTS" id="PR00449">
    <property type="entry name" value="RASTRNSFRMNG"/>
</dbReference>
<reference evidence="6" key="1">
    <citation type="submission" date="2012-12" db="EMBL/GenBank/DDBJ databases">
        <authorList>
            <person name="Hellsten U."/>
            <person name="Grimwood J."/>
            <person name="Chapman J.A."/>
            <person name="Shapiro H."/>
            <person name="Aerts A."/>
            <person name="Otillar R.P."/>
            <person name="Terry A.Y."/>
            <person name="Boore J.L."/>
            <person name="Simakov O."/>
            <person name="Marletaz F."/>
            <person name="Cho S.-J."/>
            <person name="Edsinger-Gonzales E."/>
            <person name="Havlak P."/>
            <person name="Kuo D.-H."/>
            <person name="Larsson T."/>
            <person name="Lv J."/>
            <person name="Arendt D."/>
            <person name="Savage R."/>
            <person name="Osoegawa K."/>
            <person name="de Jong P."/>
            <person name="Lindberg D.R."/>
            <person name="Seaver E.C."/>
            <person name="Weisblat D.A."/>
            <person name="Putnam N.H."/>
            <person name="Grigoriev I.V."/>
            <person name="Rokhsar D.S."/>
        </authorList>
    </citation>
    <scope>NUCLEOTIDE SEQUENCE</scope>
</reference>
<gene>
    <name evidence="5" type="primary">20216219</name>
    <name evidence="4" type="ORF">HELRODRAFT_83548</name>
</gene>
<organism evidence="5 6">
    <name type="scientific">Helobdella robusta</name>
    <name type="common">Californian leech</name>
    <dbReference type="NCBI Taxonomy" id="6412"/>
    <lineage>
        <taxon>Eukaryota</taxon>
        <taxon>Metazoa</taxon>
        <taxon>Spiralia</taxon>
        <taxon>Lophotrochozoa</taxon>
        <taxon>Annelida</taxon>
        <taxon>Clitellata</taxon>
        <taxon>Hirudinea</taxon>
        <taxon>Rhynchobdellida</taxon>
        <taxon>Glossiphoniidae</taxon>
        <taxon>Helobdella</taxon>
    </lineage>
</organism>
<reference evidence="5" key="3">
    <citation type="submission" date="2015-06" db="UniProtKB">
        <authorList>
            <consortium name="EnsemblMetazoa"/>
        </authorList>
    </citation>
    <scope>IDENTIFICATION</scope>
</reference>
<name>T1G571_HELRO</name>
<keyword evidence="6" id="KW-1185">Reference proteome</keyword>
<dbReference type="FunFam" id="3.40.50.300:FF:001129">
    <property type="entry name" value="ras-related protein Rab-44 isoform X2"/>
    <property type="match status" value="1"/>
</dbReference>
<dbReference type="SMART" id="SM00174">
    <property type="entry name" value="RHO"/>
    <property type="match status" value="1"/>
</dbReference>
<dbReference type="InterPro" id="IPR005225">
    <property type="entry name" value="Small_GTP-bd"/>
</dbReference>
<evidence type="ECO:0000256" key="1">
    <source>
        <dbReference type="ARBA" id="ARBA00022741"/>
    </source>
</evidence>
<dbReference type="InParanoid" id="T1G571"/>
<dbReference type="AlphaFoldDB" id="T1G571"/>
<evidence type="ECO:0000313" key="5">
    <source>
        <dbReference type="EnsemblMetazoa" id="HelroP83548"/>
    </source>
</evidence>
<dbReference type="InterPro" id="IPR050227">
    <property type="entry name" value="Rab"/>
</dbReference>
<evidence type="ECO:0000256" key="2">
    <source>
        <dbReference type="ARBA" id="ARBA00023134"/>
    </source>
</evidence>
<dbReference type="GO" id="GO:0016192">
    <property type="term" value="P:vesicle-mediated transport"/>
    <property type="evidence" value="ECO:0000318"/>
    <property type="project" value="GO_Central"/>
</dbReference>
<accession>T1G571</accession>
<evidence type="ECO:0000313" key="6">
    <source>
        <dbReference type="Proteomes" id="UP000015101"/>
    </source>
</evidence>
<dbReference type="EMBL" id="AMQM01005627">
    <property type="status" value="NOT_ANNOTATED_CDS"/>
    <property type="molecule type" value="Genomic_DNA"/>
</dbReference>
<dbReference type="KEGG" id="hro:HELRODRAFT_83548"/>
<dbReference type="InterPro" id="IPR027417">
    <property type="entry name" value="P-loop_NTPase"/>
</dbReference>
<evidence type="ECO:0000256" key="3">
    <source>
        <dbReference type="ARBA" id="ARBA00023288"/>
    </source>
</evidence>
<dbReference type="Proteomes" id="UP000015101">
    <property type="component" value="Unassembled WGS sequence"/>
</dbReference>
<dbReference type="Pfam" id="PF00071">
    <property type="entry name" value="Ras"/>
    <property type="match status" value="1"/>
</dbReference>
<dbReference type="SUPFAM" id="SSF52540">
    <property type="entry name" value="P-loop containing nucleoside triphosphate hydrolases"/>
    <property type="match status" value="1"/>
</dbReference>
<dbReference type="RefSeq" id="XP_009021803.1">
    <property type="nucleotide sequence ID" value="XM_009023555.1"/>
</dbReference>
<keyword evidence="1" id="KW-0547">Nucleotide-binding</keyword>
<dbReference type="GO" id="GO:0003924">
    <property type="term" value="F:GTPase activity"/>
    <property type="evidence" value="ECO:0000318"/>
    <property type="project" value="GO_Central"/>
</dbReference>
<dbReference type="CTD" id="20216219"/>
<sequence>MAPERVFKVVFVGDSGVGKSSFIHQFCCNAFKPAFQATIGVDFQVKNMKIDSHIIAIQVWDTAGQERFRSITKQYFRKADGVLVMYDVTNESSYRNIRNWMGSVKDGTEEGTVIMIVGNKMDLVDEGSPQVVSAKDGQRIAEVVLPSSSSSSSSSSSP</sequence>
<keyword evidence="2" id="KW-0342">GTP-binding</keyword>
<dbReference type="SMART" id="SM00175">
    <property type="entry name" value="RAB"/>
    <property type="match status" value="1"/>
</dbReference>
<dbReference type="NCBIfam" id="TIGR00231">
    <property type="entry name" value="small_GTP"/>
    <property type="match status" value="1"/>
</dbReference>
<dbReference type="OrthoDB" id="9989112at2759"/>
<dbReference type="InterPro" id="IPR001806">
    <property type="entry name" value="Small_GTPase"/>
</dbReference>
<keyword evidence="3" id="KW-0449">Lipoprotein</keyword>
<dbReference type="PROSITE" id="PS51419">
    <property type="entry name" value="RAB"/>
    <property type="match status" value="1"/>
</dbReference>
<dbReference type="GeneID" id="20216219"/>
<protein>
    <submittedName>
        <fullName evidence="4 5">Uncharacterized protein</fullName>
    </submittedName>
</protein>
<dbReference type="EnsemblMetazoa" id="HelroT83548">
    <property type="protein sequence ID" value="HelroP83548"/>
    <property type="gene ID" value="HelroG83548"/>
</dbReference>